<evidence type="ECO:0000256" key="1">
    <source>
        <dbReference type="SAM" id="MobiDB-lite"/>
    </source>
</evidence>
<dbReference type="Proteomes" id="UP001590950">
    <property type="component" value="Unassembled WGS sequence"/>
</dbReference>
<dbReference type="EMBL" id="JBEFKJ010000004">
    <property type="protein sequence ID" value="KAL2046252.1"/>
    <property type="molecule type" value="Genomic_DNA"/>
</dbReference>
<protein>
    <submittedName>
        <fullName evidence="2">Uncharacterized protein</fullName>
    </submittedName>
</protein>
<organism evidence="2 3">
    <name type="scientific">Stereocaulon virgatum</name>
    <dbReference type="NCBI Taxonomy" id="373712"/>
    <lineage>
        <taxon>Eukaryota</taxon>
        <taxon>Fungi</taxon>
        <taxon>Dikarya</taxon>
        <taxon>Ascomycota</taxon>
        <taxon>Pezizomycotina</taxon>
        <taxon>Lecanoromycetes</taxon>
        <taxon>OSLEUM clade</taxon>
        <taxon>Lecanoromycetidae</taxon>
        <taxon>Lecanorales</taxon>
        <taxon>Lecanorineae</taxon>
        <taxon>Stereocaulaceae</taxon>
        <taxon>Stereocaulon</taxon>
    </lineage>
</organism>
<proteinExistence type="predicted"/>
<evidence type="ECO:0000313" key="3">
    <source>
        <dbReference type="Proteomes" id="UP001590950"/>
    </source>
</evidence>
<accession>A0ABR4AKE8</accession>
<keyword evidence="3" id="KW-1185">Reference proteome</keyword>
<comment type="caution">
    <text evidence="2">The sequence shown here is derived from an EMBL/GenBank/DDBJ whole genome shotgun (WGS) entry which is preliminary data.</text>
</comment>
<reference evidence="2 3" key="1">
    <citation type="submission" date="2024-09" db="EMBL/GenBank/DDBJ databases">
        <title>Rethinking Asexuality: The Enigmatic Case of Functional Sexual Genes in Lepraria (Stereocaulaceae).</title>
        <authorList>
            <person name="Doellman M."/>
            <person name="Sun Y."/>
            <person name="Barcenas-Pena A."/>
            <person name="Lumbsch H.T."/>
            <person name="Grewe F."/>
        </authorList>
    </citation>
    <scope>NUCLEOTIDE SEQUENCE [LARGE SCALE GENOMIC DNA]</scope>
    <source>
        <strain evidence="2 3">Mercado 3170</strain>
    </source>
</reference>
<evidence type="ECO:0000313" key="2">
    <source>
        <dbReference type="EMBL" id="KAL2046252.1"/>
    </source>
</evidence>
<feature type="region of interest" description="Disordered" evidence="1">
    <location>
        <begin position="12"/>
        <end position="87"/>
    </location>
</feature>
<name>A0ABR4AKE8_9LECA</name>
<sequence length="96" mass="10657">MSSIPYSNLAVRYKAYKPTRIEQNEQEEQKRGKTQERSQNNSHTLSSPPSPHSPTPPPLAPTRFAPLDDPSRRPAPSAQAALFAGTRTRATIYCHA</sequence>
<feature type="compositionally biased region" description="Pro residues" evidence="1">
    <location>
        <begin position="48"/>
        <end position="60"/>
    </location>
</feature>
<feature type="compositionally biased region" description="Basic and acidic residues" evidence="1">
    <location>
        <begin position="19"/>
        <end position="36"/>
    </location>
</feature>
<gene>
    <name evidence="2" type="ORF">N7G274_001699</name>
</gene>